<comment type="caution">
    <text evidence="1">The sequence shown here is derived from an EMBL/GenBank/DDBJ whole genome shotgun (WGS) entry which is preliminary data.</text>
</comment>
<organism evidence="1 2">
    <name type="scientific">candidate division CSSED10-310 bacterium</name>
    <dbReference type="NCBI Taxonomy" id="2855610"/>
    <lineage>
        <taxon>Bacteria</taxon>
        <taxon>Bacteria division CSSED10-310</taxon>
    </lineage>
</organism>
<dbReference type="EMBL" id="JBHPBY010000064">
    <property type="protein sequence ID" value="MFC1849882.1"/>
    <property type="molecule type" value="Genomic_DNA"/>
</dbReference>
<evidence type="ECO:0000313" key="1">
    <source>
        <dbReference type="EMBL" id="MFC1849882.1"/>
    </source>
</evidence>
<proteinExistence type="predicted"/>
<name>A0ABV6YUJ9_UNCC1</name>
<evidence type="ECO:0000313" key="2">
    <source>
        <dbReference type="Proteomes" id="UP001594351"/>
    </source>
</evidence>
<protein>
    <submittedName>
        <fullName evidence="1">Uncharacterized protein</fullName>
    </submittedName>
</protein>
<accession>A0ABV6YUJ9</accession>
<reference evidence="1 2" key="1">
    <citation type="submission" date="2024-09" db="EMBL/GenBank/DDBJ databases">
        <title>Laminarin stimulates single cell rates of sulfate reduction while oxygen inhibits transcriptomic activity in coastal marine sediment.</title>
        <authorList>
            <person name="Lindsay M."/>
            <person name="Orcutt B."/>
            <person name="Emerson D."/>
            <person name="Stepanauskas R."/>
            <person name="D'Angelo T."/>
        </authorList>
    </citation>
    <scope>NUCLEOTIDE SEQUENCE [LARGE SCALE GENOMIC DNA]</scope>
    <source>
        <strain evidence="1">SAG AM-311-K15</strain>
    </source>
</reference>
<sequence>MNKLFNLFTSLSVVLLCLFGCKDIEMIKKFRSGNPVSSTTHCTIPFLLDGHEILINASINESHKEYCFLPDTVALTMINRPTVKELNLVMSTEMPTMDNAQDAK</sequence>
<dbReference type="Proteomes" id="UP001594351">
    <property type="component" value="Unassembled WGS sequence"/>
</dbReference>
<keyword evidence="2" id="KW-1185">Reference proteome</keyword>
<gene>
    <name evidence="1" type="ORF">ACFL27_06700</name>
</gene>